<dbReference type="SUPFAM" id="SSF46689">
    <property type="entry name" value="Homeodomain-like"/>
    <property type="match status" value="2"/>
</dbReference>
<gene>
    <name evidence="5" type="ORF">J2S75_000435</name>
</gene>
<evidence type="ECO:0000313" key="5">
    <source>
        <dbReference type="EMBL" id="MDQ0301424.1"/>
    </source>
</evidence>
<keyword evidence="2" id="KW-0238">DNA-binding</keyword>
<name>A0ABU0B6H4_9HYPH</name>
<dbReference type="InterPro" id="IPR018062">
    <property type="entry name" value="HTH_AraC-typ_CS"/>
</dbReference>
<keyword evidence="1" id="KW-0805">Transcription regulation</keyword>
<dbReference type="RefSeq" id="WP_307017769.1">
    <property type="nucleotide sequence ID" value="NZ_JAUSUI010000001.1"/>
</dbReference>
<dbReference type="EMBL" id="JAUSUI010000001">
    <property type="protein sequence ID" value="MDQ0301424.1"/>
    <property type="molecule type" value="Genomic_DNA"/>
</dbReference>
<proteinExistence type="predicted"/>
<evidence type="ECO:0000313" key="6">
    <source>
        <dbReference type="Proteomes" id="UP001224682"/>
    </source>
</evidence>
<keyword evidence="6" id="KW-1185">Reference proteome</keyword>
<dbReference type="InterPro" id="IPR009057">
    <property type="entry name" value="Homeodomain-like_sf"/>
</dbReference>
<reference evidence="5 6" key="1">
    <citation type="submission" date="2023-07" db="EMBL/GenBank/DDBJ databases">
        <title>Genomic Encyclopedia of Type Strains, Phase IV (KMG-IV): sequencing the most valuable type-strain genomes for metagenomic binning, comparative biology and taxonomic classification.</title>
        <authorList>
            <person name="Goeker M."/>
        </authorList>
    </citation>
    <scope>NUCLEOTIDE SEQUENCE [LARGE SCALE GENOMIC DNA]</scope>
    <source>
        <strain evidence="5 6">DSM 2457</strain>
    </source>
</reference>
<dbReference type="Pfam" id="PF12833">
    <property type="entry name" value="HTH_18"/>
    <property type="match status" value="1"/>
</dbReference>
<evidence type="ECO:0000256" key="2">
    <source>
        <dbReference type="ARBA" id="ARBA00023125"/>
    </source>
</evidence>
<keyword evidence="3" id="KW-0804">Transcription</keyword>
<dbReference type="InterPro" id="IPR018060">
    <property type="entry name" value="HTH_AraC"/>
</dbReference>
<dbReference type="PROSITE" id="PS00041">
    <property type="entry name" value="HTH_ARAC_FAMILY_1"/>
    <property type="match status" value="1"/>
</dbReference>
<evidence type="ECO:0000256" key="3">
    <source>
        <dbReference type="ARBA" id="ARBA00023163"/>
    </source>
</evidence>
<protein>
    <submittedName>
        <fullName evidence="5">AraC family transcriptional activator of pyochelin receptor</fullName>
    </submittedName>
</protein>
<feature type="domain" description="HTH araC/xylS-type" evidence="4">
    <location>
        <begin position="228"/>
        <end position="326"/>
    </location>
</feature>
<dbReference type="PROSITE" id="PS01124">
    <property type="entry name" value="HTH_ARAC_FAMILY_2"/>
    <property type="match status" value="1"/>
</dbReference>
<dbReference type="Proteomes" id="UP001224682">
    <property type="component" value="Unassembled WGS sequence"/>
</dbReference>
<sequence length="331" mass="36236">MSDPSQAASAATLGIASQSRWLLPNGFDSLELPPDQRTLPDSVAELTYPQFSLRPGLEVYTFDAKIRSPVNLTYEVLSGEPYLWLALNISGSSSYVHDGGLEGEIVPASSHFAMLRDPLSTFHYVGGHHRVSGMAVTPARLDEMLQGELPERFISAFVTGAFDPSIRSSSPTQAMRTIAAQIARNPYEGPMEAVFLEGKAFEMLAECLSVFHHEAPPNPGARARRHAFAAREIMLADPARPPRIEDVASEVGVSQRRLNEVFQEVFGASPLQCLVRWRLDLARQWLRSGDLSVKQVAHRLGYAHASNFSLAFARCFGHPPTGAPDARTPAD</sequence>
<keyword evidence="5" id="KW-0675">Receptor</keyword>
<dbReference type="Gene3D" id="1.10.10.60">
    <property type="entry name" value="Homeodomain-like"/>
    <property type="match status" value="1"/>
</dbReference>
<dbReference type="InterPro" id="IPR053142">
    <property type="entry name" value="PchR_regulatory_protein"/>
</dbReference>
<dbReference type="PANTHER" id="PTHR47893">
    <property type="entry name" value="REGULATORY PROTEIN PCHR"/>
    <property type="match status" value="1"/>
</dbReference>
<evidence type="ECO:0000256" key="1">
    <source>
        <dbReference type="ARBA" id="ARBA00023015"/>
    </source>
</evidence>
<evidence type="ECO:0000259" key="4">
    <source>
        <dbReference type="PROSITE" id="PS01124"/>
    </source>
</evidence>
<accession>A0ABU0B6H4</accession>
<dbReference type="PANTHER" id="PTHR47893:SF1">
    <property type="entry name" value="REGULATORY PROTEIN PCHR"/>
    <property type="match status" value="1"/>
</dbReference>
<comment type="caution">
    <text evidence="5">The sequence shown here is derived from an EMBL/GenBank/DDBJ whole genome shotgun (WGS) entry which is preliminary data.</text>
</comment>
<organism evidence="5 6">
    <name type="scientific">Ancylobacter polymorphus</name>
    <dbReference type="NCBI Taxonomy" id="223390"/>
    <lineage>
        <taxon>Bacteria</taxon>
        <taxon>Pseudomonadati</taxon>
        <taxon>Pseudomonadota</taxon>
        <taxon>Alphaproteobacteria</taxon>
        <taxon>Hyphomicrobiales</taxon>
        <taxon>Xanthobacteraceae</taxon>
        <taxon>Ancylobacter</taxon>
    </lineage>
</organism>
<dbReference type="SMART" id="SM00342">
    <property type="entry name" value="HTH_ARAC"/>
    <property type="match status" value="1"/>
</dbReference>